<evidence type="ECO:0000313" key="6">
    <source>
        <dbReference type="Proteomes" id="UP000027135"/>
    </source>
</evidence>
<evidence type="ECO:0000313" key="5">
    <source>
        <dbReference type="EMBL" id="KDR16108.1"/>
    </source>
</evidence>
<dbReference type="STRING" id="136037.A0A067R2A7"/>
<comment type="subcellular location">
    <subcellularLocation>
        <location evidence="1">Mitochondrion</location>
    </subcellularLocation>
</comment>
<keyword evidence="6" id="KW-1185">Reference proteome</keyword>
<dbReference type="GO" id="GO:0003735">
    <property type="term" value="F:structural constituent of ribosome"/>
    <property type="evidence" value="ECO:0007669"/>
    <property type="project" value="InterPro"/>
</dbReference>
<dbReference type="Pfam" id="PF07147">
    <property type="entry name" value="PDCD9"/>
    <property type="match status" value="1"/>
</dbReference>
<keyword evidence="2 5" id="KW-0689">Ribosomal protein</keyword>
<protein>
    <submittedName>
        <fullName evidence="5">28S ribosomal protein S30, mitochondrial</fullName>
    </submittedName>
</protein>
<dbReference type="eggNOG" id="KOG4461">
    <property type="taxonomic scope" value="Eukaryota"/>
</dbReference>
<evidence type="ECO:0000256" key="4">
    <source>
        <dbReference type="ARBA" id="ARBA00023274"/>
    </source>
</evidence>
<proteinExistence type="predicted"/>
<evidence type="ECO:0000256" key="3">
    <source>
        <dbReference type="ARBA" id="ARBA00023128"/>
    </source>
</evidence>
<reference evidence="5 6" key="1">
    <citation type="journal article" date="2014" name="Nat. Commun.">
        <title>Molecular traces of alternative social organization in a termite genome.</title>
        <authorList>
            <person name="Terrapon N."/>
            <person name="Li C."/>
            <person name="Robertson H.M."/>
            <person name="Ji L."/>
            <person name="Meng X."/>
            <person name="Booth W."/>
            <person name="Chen Z."/>
            <person name="Childers C.P."/>
            <person name="Glastad K.M."/>
            <person name="Gokhale K."/>
            <person name="Gowin J."/>
            <person name="Gronenberg W."/>
            <person name="Hermansen R.A."/>
            <person name="Hu H."/>
            <person name="Hunt B.G."/>
            <person name="Huylmans A.K."/>
            <person name="Khalil S.M."/>
            <person name="Mitchell R.D."/>
            <person name="Munoz-Torres M.C."/>
            <person name="Mustard J.A."/>
            <person name="Pan H."/>
            <person name="Reese J.T."/>
            <person name="Scharf M.E."/>
            <person name="Sun F."/>
            <person name="Vogel H."/>
            <person name="Xiao J."/>
            <person name="Yang W."/>
            <person name="Yang Z."/>
            <person name="Yang Z."/>
            <person name="Zhou J."/>
            <person name="Zhu J."/>
            <person name="Brent C.S."/>
            <person name="Elsik C.G."/>
            <person name="Goodisman M.A."/>
            <person name="Liberles D.A."/>
            <person name="Roe R.M."/>
            <person name="Vargo E.L."/>
            <person name="Vilcinskas A."/>
            <person name="Wang J."/>
            <person name="Bornberg-Bauer E."/>
            <person name="Korb J."/>
            <person name="Zhang G."/>
            <person name="Liebig J."/>
        </authorList>
    </citation>
    <scope>NUCLEOTIDE SEQUENCE [LARGE SCALE GENOMIC DNA]</scope>
    <source>
        <tissue evidence="5">Whole organism</tissue>
    </source>
</reference>
<dbReference type="GO" id="GO:0005762">
    <property type="term" value="C:mitochondrial large ribosomal subunit"/>
    <property type="evidence" value="ECO:0007669"/>
    <property type="project" value="TreeGrafter"/>
</dbReference>
<dbReference type="AlphaFoldDB" id="A0A067R2A7"/>
<accession>A0A067R2A7</accession>
<dbReference type="OrthoDB" id="6041973at2759"/>
<dbReference type="InParanoid" id="A0A067R2A7"/>
<dbReference type="Proteomes" id="UP000027135">
    <property type="component" value="Unassembled WGS sequence"/>
</dbReference>
<dbReference type="PANTHER" id="PTHR13014">
    <property type="entry name" value="MITOCHONDRIAL 28S RIBOSOMAL PROTEIN S30/P52 PRO-APOTOTIC PROTEIN"/>
    <property type="match status" value="1"/>
</dbReference>
<dbReference type="FunCoup" id="A0A067R2A7">
    <property type="interactions" value="446"/>
</dbReference>
<gene>
    <name evidence="5" type="ORF">L798_09998</name>
</gene>
<name>A0A067R2A7_ZOONE</name>
<organism evidence="5 6">
    <name type="scientific">Zootermopsis nevadensis</name>
    <name type="common">Dampwood termite</name>
    <dbReference type="NCBI Taxonomy" id="136037"/>
    <lineage>
        <taxon>Eukaryota</taxon>
        <taxon>Metazoa</taxon>
        <taxon>Ecdysozoa</taxon>
        <taxon>Arthropoda</taxon>
        <taxon>Hexapoda</taxon>
        <taxon>Insecta</taxon>
        <taxon>Pterygota</taxon>
        <taxon>Neoptera</taxon>
        <taxon>Polyneoptera</taxon>
        <taxon>Dictyoptera</taxon>
        <taxon>Blattodea</taxon>
        <taxon>Blattoidea</taxon>
        <taxon>Termitoidae</taxon>
        <taxon>Termopsidae</taxon>
        <taxon>Zootermopsis</taxon>
    </lineage>
</organism>
<dbReference type="InterPro" id="IPR010793">
    <property type="entry name" value="Ribosomal_mL37/mL65"/>
</dbReference>
<dbReference type="GO" id="GO:0006412">
    <property type="term" value="P:translation"/>
    <property type="evidence" value="ECO:0007669"/>
    <property type="project" value="InterPro"/>
</dbReference>
<evidence type="ECO:0000256" key="1">
    <source>
        <dbReference type="ARBA" id="ARBA00004173"/>
    </source>
</evidence>
<keyword evidence="3" id="KW-0496">Mitochondrion</keyword>
<sequence length="549" mass="65732">MGRFRWDRVRTIMRKSTIRIKPLKYEQEYTDTPQYPPILDISYEARIEREKNAWHEKIKSLKTVEEKLFEINMPRYYGWKPIMLWEELIPYNAMPFAQHVTRTHFKEFKDLPHYSTGLEEESHKLLGQIKPWIEEALIFEYKYRSRKHEHLNNEEDPITSISLDNIMGRSIVQQINRILLGTLSNKVPHLLKCQVETDPRVESFWSAGGMNPPTFLRLRKEKVPWLKDAADKPVDRWFQYLGSPVLQLRHELPLPAIVQMHESESPDFDVPFFRYDPKVIGYHEARRLGTNIPGFWPGDPCEFGLLSYHHRGHMHKRLLQYGEEDRAEAVHVQAILASYGWLLPQACYQGFSTFNDMTYPLVTQTVITNGKLWSFYVYQLNTTLVHSEHTANNPRRNLCWGTPELKLFEGIEDGRVIGFNDDVLKYLLKFYLNTPQVREGVEMKPYLDVAQKHIADIAEDKRREWLEVEFKHMYSNRPRHVLPYEVYQWERIYKIWHKTRPLEARRRPFELQNVRPMMRRYDEHVPQYIPKKLREIGKPKKKFEDTYYP</sequence>
<keyword evidence="4" id="KW-0687">Ribonucleoprotein</keyword>
<evidence type="ECO:0000256" key="2">
    <source>
        <dbReference type="ARBA" id="ARBA00022980"/>
    </source>
</evidence>
<dbReference type="EMBL" id="KK852805">
    <property type="protein sequence ID" value="KDR16108.1"/>
    <property type="molecule type" value="Genomic_DNA"/>
</dbReference>
<dbReference type="PANTHER" id="PTHR13014:SF3">
    <property type="entry name" value="LARGE RIBOSOMAL SUBUNIT PROTEIN ML65"/>
    <property type="match status" value="1"/>
</dbReference>
<dbReference type="OMA" id="VNMPRYY"/>
<dbReference type="InterPro" id="IPR039982">
    <property type="entry name" value="Ribosomal_mL65"/>
</dbReference>